<evidence type="ECO:0000256" key="3">
    <source>
        <dbReference type="HAMAP-Rule" id="MF_02225"/>
    </source>
</evidence>
<dbReference type="SUPFAM" id="SSF102645">
    <property type="entry name" value="CoaB-like"/>
    <property type="match status" value="1"/>
</dbReference>
<dbReference type="Gene3D" id="3.40.50.10300">
    <property type="entry name" value="CoaB-like"/>
    <property type="match status" value="1"/>
</dbReference>
<keyword evidence="3 4" id="KW-0288">FMN</keyword>
<comment type="similarity">
    <text evidence="3 4">In the C-terminal section; belongs to the PPC synthetase family.</text>
</comment>
<dbReference type="GO" id="GO:0071513">
    <property type="term" value="C:phosphopantothenoylcysteine decarboxylase complex"/>
    <property type="evidence" value="ECO:0007669"/>
    <property type="project" value="TreeGrafter"/>
</dbReference>
<dbReference type="Pfam" id="PF02441">
    <property type="entry name" value="Flavoprotein"/>
    <property type="match status" value="1"/>
</dbReference>
<accession>A0A1I7H8H8</accession>
<dbReference type="PANTHER" id="PTHR14359">
    <property type="entry name" value="HOMO-OLIGOMERIC FLAVIN CONTAINING CYS DECARBOXYLASE FAMILY"/>
    <property type="match status" value="1"/>
</dbReference>
<feature type="binding site" evidence="3">
    <location>
        <position position="286"/>
    </location>
    <ligand>
        <name>CTP</name>
        <dbReference type="ChEBI" id="CHEBI:37563"/>
    </ligand>
</feature>
<keyword evidence="8" id="KW-1185">Reference proteome</keyword>
<feature type="binding site" evidence="3">
    <location>
        <position position="276"/>
    </location>
    <ligand>
        <name>CTP</name>
        <dbReference type="ChEBI" id="CHEBI:37563"/>
    </ligand>
</feature>
<keyword evidence="3" id="KW-0479">Metal-binding</keyword>
<dbReference type="NCBIfam" id="TIGR00521">
    <property type="entry name" value="coaBC_dfp"/>
    <property type="match status" value="1"/>
</dbReference>
<comment type="function">
    <text evidence="3">Catalyzes two sequential steps in the biosynthesis of coenzyme A. In the first step cysteine is conjugated to 4'-phosphopantothenate to form 4-phosphopantothenoylcysteine. In the second step the latter compound is decarboxylated to form 4'-phosphopantotheine.</text>
</comment>
<feature type="domain" description="Flavoprotein" evidence="5">
    <location>
        <begin position="4"/>
        <end position="175"/>
    </location>
</feature>
<keyword evidence="3" id="KW-0511">Multifunctional enzyme</keyword>
<comment type="similarity">
    <text evidence="3 4">In the N-terminal section; belongs to the HFCD (homo-oligomeric flavin containing Cys decarboxylase) superfamily.</text>
</comment>
<comment type="cofactor">
    <cofactor evidence="3">
        <name>Mg(2+)</name>
        <dbReference type="ChEBI" id="CHEBI:18420"/>
    </cofactor>
</comment>
<feature type="binding site" evidence="3">
    <location>
        <position position="339"/>
    </location>
    <ligand>
        <name>CTP</name>
        <dbReference type="ChEBI" id="CHEBI:37563"/>
    </ligand>
</feature>
<dbReference type="InterPro" id="IPR003382">
    <property type="entry name" value="Flavoprotein"/>
</dbReference>
<dbReference type="Pfam" id="PF04127">
    <property type="entry name" value="DFP"/>
    <property type="match status" value="1"/>
</dbReference>
<dbReference type="GO" id="GO:0004632">
    <property type="term" value="F:phosphopantothenate--cysteine ligase activity"/>
    <property type="evidence" value="ECO:0007669"/>
    <property type="project" value="UniProtKB-UniRule"/>
</dbReference>
<evidence type="ECO:0000259" key="5">
    <source>
        <dbReference type="Pfam" id="PF02441"/>
    </source>
</evidence>
<feature type="region of interest" description="Phosphopantothenate--cysteine ligase" evidence="3">
    <location>
        <begin position="188"/>
        <end position="401"/>
    </location>
</feature>
<dbReference type="GO" id="GO:0015941">
    <property type="term" value="P:pantothenate catabolic process"/>
    <property type="evidence" value="ECO:0007669"/>
    <property type="project" value="InterPro"/>
</dbReference>
<evidence type="ECO:0000256" key="4">
    <source>
        <dbReference type="RuleBase" id="RU364078"/>
    </source>
</evidence>
<keyword evidence="2 3" id="KW-0456">Lyase</keyword>
<comment type="cofactor">
    <cofactor evidence="3">
        <name>FMN</name>
        <dbReference type="ChEBI" id="CHEBI:58210"/>
    </cofactor>
    <text evidence="3">Binds 1 FMN per subunit.</text>
</comment>
<dbReference type="Gene3D" id="3.40.50.1950">
    <property type="entry name" value="Flavin prenyltransferase-like"/>
    <property type="match status" value="1"/>
</dbReference>
<comment type="function">
    <text evidence="4">Catalyzes two steps in the biosynthesis of coenzyme A. In the first step cysteine is conjugated to 4'-phosphopantothenate to form 4-phosphopantothenoylcysteine, in the latter compound is decarboxylated to form 4'-phosphopantotheine.</text>
</comment>
<comment type="catalytic activity">
    <reaction evidence="3 4">
        <text>(R)-4'-phosphopantothenate + L-cysteine + CTP = N-[(R)-4-phosphopantothenoyl]-L-cysteine + CMP + diphosphate + H(+)</text>
        <dbReference type="Rhea" id="RHEA:19397"/>
        <dbReference type="ChEBI" id="CHEBI:10986"/>
        <dbReference type="ChEBI" id="CHEBI:15378"/>
        <dbReference type="ChEBI" id="CHEBI:33019"/>
        <dbReference type="ChEBI" id="CHEBI:35235"/>
        <dbReference type="ChEBI" id="CHEBI:37563"/>
        <dbReference type="ChEBI" id="CHEBI:59458"/>
        <dbReference type="ChEBI" id="CHEBI:60377"/>
        <dbReference type="EC" id="6.3.2.5"/>
    </reaction>
</comment>
<dbReference type="InterPro" id="IPR036551">
    <property type="entry name" value="Flavin_trans-like"/>
</dbReference>
<reference evidence="8" key="1">
    <citation type="submission" date="2016-10" db="EMBL/GenBank/DDBJ databases">
        <authorList>
            <person name="Varghese N."/>
        </authorList>
    </citation>
    <scope>NUCLEOTIDE SEQUENCE [LARGE SCALE GENOMIC DNA]</scope>
    <source>
        <strain evidence="8">DSM 17980</strain>
    </source>
</reference>
<dbReference type="STRING" id="392015.SAMN05421543_10442"/>
<evidence type="ECO:0000259" key="6">
    <source>
        <dbReference type="Pfam" id="PF04127"/>
    </source>
</evidence>
<dbReference type="Proteomes" id="UP000183508">
    <property type="component" value="Unassembled WGS sequence"/>
</dbReference>
<dbReference type="AlphaFoldDB" id="A0A1I7H8H8"/>
<dbReference type="GO" id="GO:0046872">
    <property type="term" value="F:metal ion binding"/>
    <property type="evidence" value="ECO:0007669"/>
    <property type="project" value="UniProtKB-KW"/>
</dbReference>
<dbReference type="InterPro" id="IPR035929">
    <property type="entry name" value="CoaB-like_sf"/>
</dbReference>
<proteinExistence type="inferred from homology"/>
<comment type="catalytic activity">
    <reaction evidence="3 4">
        <text>N-[(R)-4-phosphopantothenoyl]-L-cysteine + H(+) = (R)-4'-phosphopantetheine + CO2</text>
        <dbReference type="Rhea" id="RHEA:16793"/>
        <dbReference type="ChEBI" id="CHEBI:15378"/>
        <dbReference type="ChEBI" id="CHEBI:16526"/>
        <dbReference type="ChEBI" id="CHEBI:59458"/>
        <dbReference type="ChEBI" id="CHEBI:61723"/>
        <dbReference type="EC" id="4.1.1.36"/>
    </reaction>
</comment>
<gene>
    <name evidence="3" type="primary">coaBC</name>
    <name evidence="7" type="ORF">SAMN05421543_10442</name>
</gene>
<dbReference type="EC" id="4.1.1.36" evidence="3"/>
<comment type="caution">
    <text evidence="3">Lacks conserved residue(s) required for the propagation of feature annotation.</text>
</comment>
<dbReference type="GO" id="GO:0015937">
    <property type="term" value="P:coenzyme A biosynthetic process"/>
    <property type="evidence" value="ECO:0007669"/>
    <property type="project" value="UniProtKB-UniRule"/>
</dbReference>
<dbReference type="SUPFAM" id="SSF52507">
    <property type="entry name" value="Homo-oligomeric flavin-containing Cys decarboxylases, HFCD"/>
    <property type="match status" value="1"/>
</dbReference>
<dbReference type="RefSeq" id="WP_074950178.1">
    <property type="nucleotide sequence ID" value="NZ_FPBV01000004.1"/>
</dbReference>
<keyword evidence="3 4" id="KW-0436">Ligase</keyword>
<feature type="domain" description="DNA/pantothenate metabolism flavoprotein C-terminal" evidence="6">
    <location>
        <begin position="183"/>
        <end position="393"/>
    </location>
</feature>
<name>A0A1I7H8H8_9BACL</name>
<comment type="pathway">
    <text evidence="3 4">Cofactor biosynthesis; coenzyme A biosynthesis; CoA from (R)-pantothenate: step 2/5.</text>
</comment>
<dbReference type="InterPro" id="IPR007085">
    <property type="entry name" value="DNA/pantothenate-metab_flavo_C"/>
</dbReference>
<feature type="active site" description="Proton donor" evidence="3">
    <location>
        <position position="155"/>
    </location>
</feature>
<dbReference type="GO" id="GO:0010181">
    <property type="term" value="F:FMN binding"/>
    <property type="evidence" value="ECO:0007669"/>
    <property type="project" value="UniProtKB-UniRule"/>
</dbReference>
<dbReference type="UniPathway" id="UPA00241">
    <property type="reaction ID" value="UER00353"/>
</dbReference>
<keyword evidence="3" id="KW-0460">Magnesium</keyword>
<sequence length="401" mass="42908">MPANVLLGVSGGIAAYKSAALCSLLVKRGYDVQVLMTENATRFVQPLTFQALSHRPVVVDTFAEPNPSEIAHIALADEADVFVIAPATANLIAKLAHGLADDMVTTTALACTAPMVIAPAMNVHMWDHPAVQQNLQVLKERGAVVVEPGSGQLACGYTGKGRLAEPEEILEVVERTLRRRQDLAGKRIVVTAGPTIEEIDPVRYLSNASSGKMGYAIAEAAVARGAEVHLISGPVPLPPVPGARVETIRSTQDLLDAVMRVIDQADVFISAAAPADFRPVRRLAQKWKKTDGTPVLELEPTPDVLAAAAARRRSGQVFVGFAAETHDAVVYGRDKLARKRLDLVVVNDVTEPGAGFAVDTNRVVVLDGQGGEEALPLMSKREVAERILDRVAELLQARRED</sequence>
<keyword evidence="3 4" id="KW-0285">Flavoprotein</keyword>
<feature type="binding site" evidence="3">
    <location>
        <position position="321"/>
    </location>
    <ligand>
        <name>CTP</name>
        <dbReference type="ChEBI" id="CHEBI:37563"/>
    </ligand>
</feature>
<evidence type="ECO:0000313" key="8">
    <source>
        <dbReference type="Proteomes" id="UP000183508"/>
    </source>
</evidence>
<dbReference type="HAMAP" id="MF_02225">
    <property type="entry name" value="CoaBC"/>
    <property type="match status" value="1"/>
</dbReference>
<evidence type="ECO:0000256" key="1">
    <source>
        <dbReference type="ARBA" id="ARBA00022793"/>
    </source>
</evidence>
<dbReference type="OrthoDB" id="9802554at2"/>
<evidence type="ECO:0000313" key="7">
    <source>
        <dbReference type="EMBL" id="SFU56984.1"/>
    </source>
</evidence>
<dbReference type="InterPro" id="IPR005252">
    <property type="entry name" value="CoaBC"/>
</dbReference>
<protein>
    <recommendedName>
        <fullName evidence="3">Coenzyme A biosynthesis bifunctional protein CoaBC</fullName>
    </recommendedName>
    <alternativeName>
        <fullName evidence="3">DNA/pantothenate metabolism flavoprotein</fullName>
    </alternativeName>
    <alternativeName>
        <fullName evidence="3">Phosphopantothenoylcysteine synthetase/decarboxylase</fullName>
        <shortName evidence="3">PPCS-PPCDC</shortName>
    </alternativeName>
    <domain>
        <recommendedName>
            <fullName evidence="3">Phosphopantothenoylcysteine decarboxylase</fullName>
            <shortName evidence="3">PPC decarboxylase</shortName>
            <shortName evidence="3">PPC-DC</shortName>
            <ecNumber evidence="3">4.1.1.36</ecNumber>
        </recommendedName>
        <alternativeName>
            <fullName evidence="3">CoaC</fullName>
        </alternativeName>
    </domain>
    <domain>
        <recommendedName>
            <fullName evidence="3">Phosphopantothenate--cysteine ligase</fullName>
            <ecNumber evidence="3">6.3.2.5</ecNumber>
        </recommendedName>
        <alternativeName>
            <fullName evidence="3">CoaB</fullName>
        </alternativeName>
        <alternativeName>
            <fullName evidence="3">Phosphopantothenoylcysteine synthetase</fullName>
            <shortName evidence="3">PPC synthetase</shortName>
            <shortName evidence="3">PPC-S</shortName>
        </alternativeName>
    </domain>
</protein>
<feature type="binding site" evidence="3">
    <location>
        <position position="335"/>
    </location>
    <ligand>
        <name>CTP</name>
        <dbReference type="ChEBI" id="CHEBI:37563"/>
    </ligand>
</feature>
<evidence type="ECO:0000256" key="2">
    <source>
        <dbReference type="ARBA" id="ARBA00023239"/>
    </source>
</evidence>
<feature type="region of interest" description="Phosphopantothenoylcysteine decarboxylase" evidence="3">
    <location>
        <begin position="1"/>
        <end position="187"/>
    </location>
</feature>
<dbReference type="PANTHER" id="PTHR14359:SF6">
    <property type="entry name" value="PHOSPHOPANTOTHENOYLCYSTEINE DECARBOXYLASE"/>
    <property type="match status" value="1"/>
</dbReference>
<dbReference type="eggNOG" id="COG0452">
    <property type="taxonomic scope" value="Bacteria"/>
</dbReference>
<keyword evidence="1 3" id="KW-0210">Decarboxylase</keyword>
<dbReference type="EMBL" id="FPBV01000004">
    <property type="protein sequence ID" value="SFU56984.1"/>
    <property type="molecule type" value="Genomic_DNA"/>
</dbReference>
<dbReference type="EC" id="6.3.2.5" evidence="3"/>
<dbReference type="GO" id="GO:0004633">
    <property type="term" value="F:phosphopantothenoylcysteine decarboxylase activity"/>
    <property type="evidence" value="ECO:0007669"/>
    <property type="project" value="UniProtKB-UniRule"/>
</dbReference>
<feature type="binding site" evidence="3">
    <location>
        <begin position="302"/>
        <end position="305"/>
    </location>
    <ligand>
        <name>CTP</name>
        <dbReference type="ChEBI" id="CHEBI:37563"/>
    </ligand>
</feature>
<comment type="pathway">
    <text evidence="3 4">Cofactor biosynthesis; coenzyme A biosynthesis; CoA from (R)-pantothenate: step 3/5.</text>
</comment>
<organism evidence="7 8">
    <name type="scientific">Alicyclobacillus macrosporangiidus</name>
    <dbReference type="NCBI Taxonomy" id="392015"/>
    <lineage>
        <taxon>Bacteria</taxon>
        <taxon>Bacillati</taxon>
        <taxon>Bacillota</taxon>
        <taxon>Bacilli</taxon>
        <taxon>Bacillales</taxon>
        <taxon>Alicyclobacillaceae</taxon>
        <taxon>Alicyclobacillus</taxon>
    </lineage>
</organism>